<evidence type="ECO:0000313" key="2">
    <source>
        <dbReference type="EMBL" id="TDT33881.1"/>
    </source>
</evidence>
<dbReference type="AlphaFoldDB" id="A0A4R7J8P5"/>
<dbReference type="RefSeq" id="WP_133754322.1">
    <property type="nucleotide sequence ID" value="NZ_SOAW01000001.1"/>
</dbReference>
<keyword evidence="1" id="KW-1133">Transmembrane helix</keyword>
<comment type="caution">
    <text evidence="2">The sequence shown here is derived from an EMBL/GenBank/DDBJ whole genome shotgun (WGS) entry which is preliminary data.</text>
</comment>
<gene>
    <name evidence="2" type="ORF">CLV29_1516</name>
</gene>
<keyword evidence="1" id="KW-0472">Membrane</keyword>
<feature type="transmembrane region" description="Helical" evidence="1">
    <location>
        <begin position="193"/>
        <end position="216"/>
    </location>
</feature>
<dbReference type="EMBL" id="SOAW01000001">
    <property type="protein sequence ID" value="TDT33881.1"/>
    <property type="molecule type" value="Genomic_DNA"/>
</dbReference>
<dbReference type="Proteomes" id="UP000295371">
    <property type="component" value="Unassembled WGS sequence"/>
</dbReference>
<feature type="transmembrane region" description="Helical" evidence="1">
    <location>
        <begin position="105"/>
        <end position="131"/>
    </location>
</feature>
<feature type="transmembrane region" description="Helical" evidence="1">
    <location>
        <begin position="138"/>
        <end position="157"/>
    </location>
</feature>
<evidence type="ECO:0000256" key="1">
    <source>
        <dbReference type="SAM" id="Phobius"/>
    </source>
</evidence>
<keyword evidence="3" id="KW-1185">Reference proteome</keyword>
<reference evidence="2 3" key="1">
    <citation type="submission" date="2019-03" db="EMBL/GenBank/DDBJ databases">
        <title>Genomic Encyclopedia of Archaeal and Bacterial Type Strains, Phase II (KMG-II): from individual species to whole genera.</title>
        <authorList>
            <person name="Goeker M."/>
        </authorList>
    </citation>
    <scope>NUCLEOTIDE SEQUENCE [LARGE SCALE GENOMIC DNA]</scope>
    <source>
        <strain evidence="2 3">DSM 24323</strain>
    </source>
</reference>
<feature type="transmembrane region" description="Helical" evidence="1">
    <location>
        <begin position="77"/>
        <end position="99"/>
    </location>
</feature>
<sequence>MSVVAVIIMCFCLAVGCAFGGWQLGWGIRAILPRSAPRSFRTIGLGFLAAEVWALAAIALFPALFPRSEAAIVEIGWLPIWIALGSWLLRDLVLWWVILVDGAPLATLAFLLAATSAVMTVVLGAGLGWALVAAGRPVTSSLLIAMGLGGFLGAALLTTLPRVGGAVLAVAAAAAVLRHLPSLVVQAEGASSLTLVVPLVAAGLGFVVLLQLGWWLTSCRAAGSPGEYRRDTMAW</sequence>
<feature type="transmembrane region" description="Helical" evidence="1">
    <location>
        <begin position="44"/>
        <end position="65"/>
    </location>
</feature>
<evidence type="ECO:0000313" key="3">
    <source>
        <dbReference type="Proteomes" id="UP000295371"/>
    </source>
</evidence>
<name>A0A4R7J8P5_9ACTN</name>
<proteinExistence type="predicted"/>
<accession>A0A4R7J8P5</accession>
<protein>
    <submittedName>
        <fullName evidence="2">Uncharacterized protein</fullName>
    </submittedName>
</protein>
<organism evidence="2 3">
    <name type="scientific">Naumannella halotolerans</name>
    <dbReference type="NCBI Taxonomy" id="993414"/>
    <lineage>
        <taxon>Bacteria</taxon>
        <taxon>Bacillati</taxon>
        <taxon>Actinomycetota</taxon>
        <taxon>Actinomycetes</taxon>
        <taxon>Propionibacteriales</taxon>
        <taxon>Propionibacteriaceae</taxon>
        <taxon>Naumannella</taxon>
    </lineage>
</organism>
<keyword evidence="1" id="KW-0812">Transmembrane</keyword>